<feature type="transmembrane region" description="Helical" evidence="2">
    <location>
        <begin position="467"/>
        <end position="492"/>
    </location>
</feature>
<reference evidence="4" key="1">
    <citation type="submission" date="2023-07" db="EMBL/GenBank/DDBJ databases">
        <authorList>
            <person name="Ivanov I."/>
            <person name="Teneva D."/>
            <person name="Stoikov I."/>
        </authorList>
    </citation>
    <scope>NUCLEOTIDE SEQUENCE</scope>
    <source>
        <strain evidence="4">4475</strain>
    </source>
</reference>
<evidence type="ECO:0000313" key="5">
    <source>
        <dbReference type="Proteomes" id="UP001189619"/>
    </source>
</evidence>
<evidence type="ECO:0000256" key="2">
    <source>
        <dbReference type="SAM" id="Phobius"/>
    </source>
</evidence>
<feature type="coiled-coil region" evidence="1">
    <location>
        <begin position="60"/>
        <end position="87"/>
    </location>
</feature>
<dbReference type="Proteomes" id="UP001189619">
    <property type="component" value="Chromosome"/>
</dbReference>
<keyword evidence="2" id="KW-1133">Transmembrane helix</keyword>
<proteinExistence type="predicted"/>
<dbReference type="InterPro" id="IPR010090">
    <property type="entry name" value="Phage_tape_meas"/>
</dbReference>
<feature type="domain" description="Phage tail tape measure protein" evidence="3">
    <location>
        <begin position="202"/>
        <end position="380"/>
    </location>
</feature>
<dbReference type="AlphaFoldDB" id="A0AA48M4B9"/>
<dbReference type="Pfam" id="PF10145">
    <property type="entry name" value="PhageMin_Tail"/>
    <property type="match status" value="1"/>
</dbReference>
<evidence type="ECO:0000313" key="4">
    <source>
        <dbReference type="EMBL" id="CAJ1001032.1"/>
    </source>
</evidence>
<keyword evidence="1" id="KW-0175">Coiled coil</keyword>
<organism evidence="4 5">
    <name type="scientific">Brevibacillus aydinogluensis</name>
    <dbReference type="NCBI Taxonomy" id="927786"/>
    <lineage>
        <taxon>Bacteria</taxon>
        <taxon>Bacillati</taxon>
        <taxon>Bacillota</taxon>
        <taxon>Bacilli</taxon>
        <taxon>Bacillales</taxon>
        <taxon>Paenibacillaceae</taxon>
        <taxon>Brevibacillus</taxon>
    </lineage>
</organism>
<feature type="transmembrane region" description="Helical" evidence="2">
    <location>
        <begin position="516"/>
        <end position="538"/>
    </location>
</feature>
<evidence type="ECO:0000256" key="1">
    <source>
        <dbReference type="SAM" id="Coils"/>
    </source>
</evidence>
<keyword evidence="2" id="KW-0472">Membrane</keyword>
<sequence>MALTTTLAFQEKMTKQISSLLKHLGDVLDVFDDVEDAATEVEDALDSIDHASITQLDHAMDDAYRQATKLAREIAEVDDKAEAVDAQHVGRLEKALRAAAKAGDEAAESLEYVDKAAGHMEEIAGLTAAGGAVVTAGLSAAAVSAYEMDHSLDMLQARVGATDAEMVSMSDSVKQLFTSGLVEAPQEAAESFGRFKHLLEGTDDEIRKVTEGAIALEKISLGDLDQDSIAKALDMMQTQWGTGPVKGLDMITAAYQRVGDKADDLLDTIWEYSPQFKEAGISAEKMMGMFVAGTEAGAFNFDKLGDAFKESFGIRLNKALDENALGALEEIFGEENLFKMLDQIKAGGKEAEKAIIAITTGIASIKDQKVQDDVLSKVFGTQYEDLGRDAVMAMLNAKPLEDFAGKTEEIVGKVSNEWQAMTNEMQLAFEPVGDAVLDVAKPIVGFIADIAKGIGEFAKEHPLITKVAVSFLMLFAALALLITPLVFLAGIWTPVTVGFSAMSAAMSGFGLASLSALWPILLVIAGIIALIATAWWLYENWDMVSSYLVAAWEWVKGVAQSVWDGLTAYFNMVAELWKGLFTAFTQFITGDWSGAWETIKATFQNAFTTIDGWFGGWISGLFESGQKIITTIVDGILSVKDKIADALSSVFEWADQFLPHSDADLGPFSRLTDSGMAIPETMAIGVEAAGDSLVTAMDSAFSQVPSYTPSLANSGIAQAAVGGSGSNSTYVDFRPTIQVTLQTNSVNGKEEMESLAEQLADTIAEKVLHVLAGTGTTVLE</sequence>
<accession>A0AA48M4B9</accession>
<keyword evidence="5" id="KW-1185">Reference proteome</keyword>
<keyword evidence="2" id="KW-0812">Transmembrane</keyword>
<gene>
    <name evidence="4" type="ORF">BSPP4475_01660</name>
</gene>
<dbReference type="EMBL" id="OY569118">
    <property type="protein sequence ID" value="CAJ1001032.1"/>
    <property type="molecule type" value="Genomic_DNA"/>
</dbReference>
<protein>
    <submittedName>
        <fullName evidence="4">PhageMin-Tail domain-containing protein</fullName>
    </submittedName>
</protein>
<dbReference type="RefSeq" id="WP_304414978.1">
    <property type="nucleotide sequence ID" value="NZ_OY569118.1"/>
</dbReference>
<dbReference type="KEGG" id="bayd:BSPP4475_01660"/>
<evidence type="ECO:0000259" key="3">
    <source>
        <dbReference type="Pfam" id="PF10145"/>
    </source>
</evidence>
<name>A0AA48M4B9_9BACL</name>